<accession>A0A6B8MBR5</accession>
<feature type="transmembrane region" description="Helical" evidence="1">
    <location>
        <begin position="80"/>
        <end position="98"/>
    </location>
</feature>
<organism evidence="2 3">
    <name type="scientific">Methylocystis parvus</name>
    <dbReference type="NCBI Taxonomy" id="134"/>
    <lineage>
        <taxon>Bacteria</taxon>
        <taxon>Pseudomonadati</taxon>
        <taxon>Pseudomonadota</taxon>
        <taxon>Alphaproteobacteria</taxon>
        <taxon>Hyphomicrobiales</taxon>
        <taxon>Methylocystaceae</taxon>
        <taxon>Methylocystis</taxon>
    </lineage>
</organism>
<reference evidence="2 3" key="1">
    <citation type="submission" date="2019-09" db="EMBL/GenBank/DDBJ databases">
        <title>Isolation and complete genome sequencing of Methylocystis species.</title>
        <authorList>
            <person name="Rumah B.L."/>
            <person name="Stead C.E."/>
            <person name="Stevens B.C."/>
            <person name="Minton N.P."/>
            <person name="Grosse-Honebrink A."/>
            <person name="Zhang Y."/>
        </authorList>
    </citation>
    <scope>NUCLEOTIDE SEQUENCE [LARGE SCALE GENOMIC DNA]</scope>
    <source>
        <strain evidence="2 3">BRCS2</strain>
    </source>
</reference>
<dbReference type="EMBL" id="CP044331">
    <property type="protein sequence ID" value="QGM99069.1"/>
    <property type="molecule type" value="Genomic_DNA"/>
</dbReference>
<keyword evidence="1" id="KW-1133">Transmembrane helix</keyword>
<evidence type="ECO:0000313" key="3">
    <source>
        <dbReference type="Proteomes" id="UP000422569"/>
    </source>
</evidence>
<dbReference type="AlphaFoldDB" id="A0A6B8MBR5"/>
<keyword evidence="1" id="KW-0812">Transmembrane</keyword>
<dbReference type="RefSeq" id="WP_016922115.1">
    <property type="nucleotide sequence ID" value="NZ_CP044331.1"/>
</dbReference>
<dbReference type="Proteomes" id="UP000422569">
    <property type="component" value="Chromosome"/>
</dbReference>
<keyword evidence="1" id="KW-0472">Membrane</keyword>
<evidence type="ECO:0000256" key="1">
    <source>
        <dbReference type="SAM" id="Phobius"/>
    </source>
</evidence>
<sequence>MLKLVRFLGLVSQSIFIQFVHVFGLVAFVASAALGWFRLPSWLVPVVAVISGVVADKYIDESSVTGILEKASLANQRGGFLLVVYFVICAVGYVTGAYGRNYMRRGLPAIGAKK</sequence>
<feature type="transmembrane region" description="Helical" evidence="1">
    <location>
        <begin position="42"/>
        <end position="59"/>
    </location>
</feature>
<feature type="transmembrane region" description="Helical" evidence="1">
    <location>
        <begin position="7"/>
        <end position="36"/>
    </location>
</feature>
<evidence type="ECO:0000313" key="2">
    <source>
        <dbReference type="EMBL" id="QGM99069.1"/>
    </source>
</evidence>
<protein>
    <submittedName>
        <fullName evidence="2">Uncharacterized protein</fullName>
    </submittedName>
</protein>
<name>A0A6B8MBR5_9HYPH</name>
<proteinExistence type="predicted"/>
<dbReference type="KEGG" id="mpar:F7D14_17310"/>
<gene>
    <name evidence="2" type="ORF">F7D14_17310</name>
</gene>
<keyword evidence="3" id="KW-1185">Reference proteome</keyword>